<sequence length="505" mass="56396">MPPEQTQADQIVSSAIIPPHNKKAEIAVLGSSLIDRKAFLNIADLLTQDDFYDPRHQVMYSFMVALWEKNSPIDIVTLSNILKESNKIEDVGGYAYLTEITANTPSPAHIIHYARIVHKASVMRQLIDAAHAIQQLGYREDQDSDILLDEAEQRIFKIAERGTIKQFSQMDSQSLEDAFHRIEKLSKDSRALRGIPTNFLALDQMLSGLQESDLILLGGRPSLGKSSLALDIARTVAIQQKMPVGIFSLEMGKDQITDRMIAAQAHVDLWKIRTGRKLRDEDFGHIQEAMNALSDAPIFIDDNLTAGTMQMRAMARRLQADKGLALLIIDYLQLIQPRKDRNNPVAEISEISRALKALARELNIPVLALSQLSRAVESRGGKPRLSDLRDSGSLEQDADVVLFIHRDMSQTDDPMAGTGAEIMIAKHRNGPTGKVNLIFNKQYASFSDAETYRQEPPNTGNQPSQEPQTPYEPPYNETNNSQESPLPYDETGFDENPPSIDDIPY</sequence>
<dbReference type="InterPro" id="IPR007693">
    <property type="entry name" value="DNA_helicase_DnaB-like_N"/>
</dbReference>
<comment type="caution">
    <text evidence="15">The sequence shown here is derived from an EMBL/GenBank/DDBJ whole genome shotgun (WGS) entry which is preliminary data.</text>
</comment>
<reference evidence="15 16" key="1">
    <citation type="submission" date="2019-09" db="EMBL/GenBank/DDBJ databases">
        <title>Characterisation of the sponge microbiome using genome-centric metagenomics.</title>
        <authorList>
            <person name="Engelberts J.P."/>
            <person name="Robbins S.J."/>
            <person name="De Goeij J.M."/>
            <person name="Aranda M."/>
            <person name="Bell S.C."/>
            <person name="Webster N.S."/>
        </authorList>
    </citation>
    <scope>NUCLEOTIDE SEQUENCE [LARGE SCALE GENOMIC DNA]</scope>
    <source>
        <strain evidence="15">SB0662_bin_43</strain>
    </source>
</reference>
<evidence type="ECO:0000256" key="3">
    <source>
        <dbReference type="ARBA" id="ARBA00022705"/>
    </source>
</evidence>
<evidence type="ECO:0000256" key="9">
    <source>
        <dbReference type="ARBA" id="ARBA00023235"/>
    </source>
</evidence>
<dbReference type="PANTHER" id="PTHR30153:SF2">
    <property type="entry name" value="REPLICATIVE DNA HELICASE"/>
    <property type="match status" value="1"/>
</dbReference>
<keyword evidence="5 12" id="KW-0378">Hydrolase</keyword>
<keyword evidence="4 12" id="KW-0547">Nucleotide-binding</keyword>
<dbReference type="SUPFAM" id="SSF48024">
    <property type="entry name" value="N-terminal domain of DnaB helicase"/>
    <property type="match status" value="1"/>
</dbReference>
<keyword evidence="2 12" id="KW-0639">Primosome</keyword>
<dbReference type="AlphaFoldDB" id="A0A845DAX4"/>
<dbReference type="InterPro" id="IPR007692">
    <property type="entry name" value="DNA_helicase_DnaB"/>
</dbReference>
<evidence type="ECO:0000259" key="14">
    <source>
        <dbReference type="PROSITE" id="PS51199"/>
    </source>
</evidence>
<gene>
    <name evidence="15" type="primary">dnaB</name>
    <name evidence="15" type="ORF">F4X82_01610</name>
</gene>
<keyword evidence="3 12" id="KW-0235">DNA replication</keyword>
<evidence type="ECO:0000256" key="12">
    <source>
        <dbReference type="RuleBase" id="RU362085"/>
    </source>
</evidence>
<dbReference type="InterPro" id="IPR027417">
    <property type="entry name" value="P-loop_NTPase"/>
</dbReference>
<comment type="catalytic activity">
    <reaction evidence="10 12">
        <text>ATP + H2O = ADP + phosphate + H(+)</text>
        <dbReference type="Rhea" id="RHEA:13065"/>
        <dbReference type="ChEBI" id="CHEBI:15377"/>
        <dbReference type="ChEBI" id="CHEBI:15378"/>
        <dbReference type="ChEBI" id="CHEBI:30616"/>
        <dbReference type="ChEBI" id="CHEBI:43474"/>
        <dbReference type="ChEBI" id="CHEBI:456216"/>
        <dbReference type="EC" id="5.6.2.3"/>
    </reaction>
</comment>
<dbReference type="Gene3D" id="1.10.860.10">
    <property type="entry name" value="DNAb Helicase, Chain A"/>
    <property type="match status" value="1"/>
</dbReference>
<dbReference type="InterPro" id="IPR016136">
    <property type="entry name" value="DNA_helicase_N/primase_C"/>
</dbReference>
<keyword evidence="6 12" id="KW-0347">Helicase</keyword>
<name>A0A845DAX4_9BACT</name>
<dbReference type="EMBL" id="VXOY01000013">
    <property type="protein sequence ID" value="MYE38198.1"/>
    <property type="molecule type" value="Genomic_DNA"/>
</dbReference>
<evidence type="ECO:0000256" key="4">
    <source>
        <dbReference type="ARBA" id="ARBA00022741"/>
    </source>
</evidence>
<dbReference type="Gene3D" id="3.40.50.300">
    <property type="entry name" value="P-loop containing nucleotide triphosphate hydrolases"/>
    <property type="match status" value="1"/>
</dbReference>
<dbReference type="PANTHER" id="PTHR30153">
    <property type="entry name" value="REPLICATIVE DNA HELICASE DNAB"/>
    <property type="match status" value="1"/>
</dbReference>
<keyword evidence="9" id="KW-0413">Isomerase</keyword>
<evidence type="ECO:0000256" key="7">
    <source>
        <dbReference type="ARBA" id="ARBA00022840"/>
    </source>
</evidence>
<dbReference type="SUPFAM" id="SSF52540">
    <property type="entry name" value="P-loop containing nucleoside triphosphate hydrolases"/>
    <property type="match status" value="1"/>
</dbReference>
<evidence type="ECO:0000256" key="13">
    <source>
        <dbReference type="SAM" id="MobiDB-lite"/>
    </source>
</evidence>
<evidence type="ECO:0000256" key="8">
    <source>
        <dbReference type="ARBA" id="ARBA00023125"/>
    </source>
</evidence>
<keyword evidence="7 12" id="KW-0067">ATP-binding</keyword>
<keyword evidence="8 12" id="KW-0238">DNA-binding</keyword>
<dbReference type="EC" id="5.6.2.3" evidence="11 12"/>
<evidence type="ECO:0000256" key="2">
    <source>
        <dbReference type="ARBA" id="ARBA00022515"/>
    </source>
</evidence>
<dbReference type="GO" id="GO:1990077">
    <property type="term" value="C:primosome complex"/>
    <property type="evidence" value="ECO:0007669"/>
    <property type="project" value="UniProtKB-UniRule"/>
</dbReference>
<dbReference type="GO" id="GO:0043139">
    <property type="term" value="F:5'-3' DNA helicase activity"/>
    <property type="evidence" value="ECO:0007669"/>
    <property type="project" value="UniProtKB-EC"/>
</dbReference>
<feature type="region of interest" description="Disordered" evidence="13">
    <location>
        <begin position="450"/>
        <end position="505"/>
    </location>
</feature>
<accession>A0A845DAX4</accession>
<dbReference type="GO" id="GO:0005829">
    <property type="term" value="C:cytosol"/>
    <property type="evidence" value="ECO:0007669"/>
    <property type="project" value="TreeGrafter"/>
</dbReference>
<organism evidence="15 16">
    <name type="scientific">Candidatus Spechtbacteria bacterium SB0662_bin_43</name>
    <dbReference type="NCBI Taxonomy" id="2604897"/>
    <lineage>
        <taxon>Bacteria</taxon>
        <taxon>Candidatus Spechtiibacteriota</taxon>
    </lineage>
</organism>
<dbReference type="FunFam" id="1.10.860.10:FF:000001">
    <property type="entry name" value="Replicative DNA helicase"/>
    <property type="match status" value="1"/>
</dbReference>
<dbReference type="Pfam" id="PF03796">
    <property type="entry name" value="DnaB_C"/>
    <property type="match status" value="1"/>
</dbReference>
<feature type="compositionally biased region" description="Polar residues" evidence="13">
    <location>
        <begin position="456"/>
        <end position="468"/>
    </location>
</feature>
<evidence type="ECO:0000256" key="10">
    <source>
        <dbReference type="ARBA" id="ARBA00048954"/>
    </source>
</evidence>
<dbReference type="Pfam" id="PF00772">
    <property type="entry name" value="DnaB"/>
    <property type="match status" value="1"/>
</dbReference>
<dbReference type="GO" id="GO:0003677">
    <property type="term" value="F:DNA binding"/>
    <property type="evidence" value="ECO:0007669"/>
    <property type="project" value="UniProtKB-UniRule"/>
</dbReference>
<evidence type="ECO:0000256" key="6">
    <source>
        <dbReference type="ARBA" id="ARBA00022806"/>
    </source>
</evidence>
<dbReference type="CDD" id="cd00984">
    <property type="entry name" value="DnaB_C"/>
    <property type="match status" value="1"/>
</dbReference>
<dbReference type="GO" id="GO:0006269">
    <property type="term" value="P:DNA replication, synthesis of primer"/>
    <property type="evidence" value="ECO:0007669"/>
    <property type="project" value="UniProtKB-UniRule"/>
</dbReference>
<feature type="domain" description="SF4 helicase" evidence="14">
    <location>
        <begin position="188"/>
        <end position="453"/>
    </location>
</feature>
<protein>
    <recommendedName>
        <fullName evidence="11 12">Replicative DNA helicase</fullName>
        <ecNumber evidence="11 12">5.6.2.3</ecNumber>
    </recommendedName>
</protein>
<comment type="function">
    <text evidence="12">The main replicative DNA helicase, it participates in initiation and elongation during chromosome replication. Travels ahead of the DNA replisome, separating dsDNA into templates for DNA synthesis. A processive ATP-dependent 5'-3' DNA helicase it has DNA-dependent ATPase activity.</text>
</comment>
<evidence type="ECO:0000256" key="5">
    <source>
        <dbReference type="ARBA" id="ARBA00022801"/>
    </source>
</evidence>
<dbReference type="Proteomes" id="UP000449092">
    <property type="component" value="Unassembled WGS sequence"/>
</dbReference>
<comment type="similarity">
    <text evidence="1 12">Belongs to the helicase family. DnaB subfamily.</text>
</comment>
<evidence type="ECO:0000256" key="11">
    <source>
        <dbReference type="NCBIfam" id="TIGR00665"/>
    </source>
</evidence>
<dbReference type="PROSITE" id="PS51199">
    <property type="entry name" value="SF4_HELICASE"/>
    <property type="match status" value="1"/>
</dbReference>
<dbReference type="GO" id="GO:0016787">
    <property type="term" value="F:hydrolase activity"/>
    <property type="evidence" value="ECO:0007669"/>
    <property type="project" value="UniProtKB-KW"/>
</dbReference>
<proteinExistence type="inferred from homology"/>
<evidence type="ECO:0000256" key="1">
    <source>
        <dbReference type="ARBA" id="ARBA00008428"/>
    </source>
</evidence>
<dbReference type="NCBIfam" id="TIGR00665">
    <property type="entry name" value="DnaB"/>
    <property type="match status" value="1"/>
</dbReference>
<evidence type="ECO:0000313" key="15">
    <source>
        <dbReference type="EMBL" id="MYE38198.1"/>
    </source>
</evidence>
<dbReference type="GO" id="GO:0005524">
    <property type="term" value="F:ATP binding"/>
    <property type="evidence" value="ECO:0007669"/>
    <property type="project" value="UniProtKB-UniRule"/>
</dbReference>
<dbReference type="InterPro" id="IPR036185">
    <property type="entry name" value="DNA_heli_DnaB-like_N_sf"/>
</dbReference>
<evidence type="ECO:0000313" key="16">
    <source>
        <dbReference type="Proteomes" id="UP000449092"/>
    </source>
</evidence>
<dbReference type="InterPro" id="IPR007694">
    <property type="entry name" value="DNA_helicase_DnaB-like_C"/>
</dbReference>